<proteinExistence type="predicted"/>
<dbReference type="EMBL" id="PYNS01000005">
    <property type="protein sequence ID" value="PSV11830.1"/>
    <property type="molecule type" value="Genomic_DNA"/>
</dbReference>
<gene>
    <name evidence="3" type="ORF">C0W93_08040</name>
</gene>
<evidence type="ECO:0000256" key="2">
    <source>
        <dbReference type="SAM" id="SignalP"/>
    </source>
</evidence>
<feature type="chain" id="PRO_5015538457" evidence="2">
    <location>
        <begin position="24"/>
        <end position="210"/>
    </location>
</feature>
<dbReference type="AlphaFoldDB" id="A0A2T3KWQ1"/>
<comment type="caution">
    <text evidence="3">The sequence shown here is derived from an EMBL/GenBank/DDBJ whole genome shotgun (WGS) entry which is preliminary data.</text>
</comment>
<dbReference type="RefSeq" id="WP_107184738.1">
    <property type="nucleotide sequence ID" value="NZ_JAWQGC010000001.1"/>
</dbReference>
<reference evidence="3 4" key="1">
    <citation type="submission" date="2018-03" db="EMBL/GenBank/DDBJ databases">
        <title>Whole genome sequencing of Histamine producing bacteria.</title>
        <authorList>
            <person name="Butler K."/>
        </authorList>
    </citation>
    <scope>NUCLEOTIDE SEQUENCE [LARGE SCALE GENOMIC DNA]</scope>
    <source>
        <strain evidence="3 4">Res.4.1</strain>
    </source>
</reference>
<feature type="signal peptide" evidence="2">
    <location>
        <begin position="1"/>
        <end position="23"/>
    </location>
</feature>
<evidence type="ECO:0000256" key="1">
    <source>
        <dbReference type="SAM" id="MobiDB-lite"/>
    </source>
</evidence>
<keyword evidence="2" id="KW-0732">Signal</keyword>
<sequence>MFLTFLRFLILSICLGAASLASASTHVETLGLINSTSTMQTISHSADDYSDYVSHTHIAPVPSSSSNTEHHLGQSSGKHHPLTQGKTNQGLPVSVNGSKLVWNFPLSSTNRVSEHGKHHRIEFSNYNIALGTSNRLINAIHLSPEEVSPDYRLAFEFPILTAIPLTVGYAEPLSPTVEWALKVKSSSSRISGWKDSNLIYSQYGQLRQVA</sequence>
<dbReference type="Proteomes" id="UP000240530">
    <property type="component" value="Unassembled WGS sequence"/>
</dbReference>
<protein>
    <submittedName>
        <fullName evidence="3">Uncharacterized protein</fullName>
    </submittedName>
</protein>
<organism evidence="3 4">
    <name type="scientific">Photobacterium leiognathi subsp. mandapamensis</name>
    <name type="common">Photobacterium mandapamensis</name>
    <dbReference type="NCBI Taxonomy" id="48408"/>
    <lineage>
        <taxon>Bacteria</taxon>
        <taxon>Pseudomonadati</taxon>
        <taxon>Pseudomonadota</taxon>
        <taxon>Gammaproteobacteria</taxon>
        <taxon>Vibrionales</taxon>
        <taxon>Vibrionaceae</taxon>
        <taxon>Photobacterium</taxon>
    </lineage>
</organism>
<evidence type="ECO:0000313" key="3">
    <source>
        <dbReference type="EMBL" id="PSV11830.1"/>
    </source>
</evidence>
<evidence type="ECO:0000313" key="4">
    <source>
        <dbReference type="Proteomes" id="UP000240530"/>
    </source>
</evidence>
<accession>A0A2T3KWQ1</accession>
<name>A0A2T3KWQ1_PHOLD</name>
<feature type="region of interest" description="Disordered" evidence="1">
    <location>
        <begin position="60"/>
        <end position="90"/>
    </location>
</feature>